<evidence type="ECO:0000259" key="7">
    <source>
        <dbReference type="Pfam" id="PF13720"/>
    </source>
</evidence>
<dbReference type="Pfam" id="PF13720">
    <property type="entry name" value="Acetyltransf_11"/>
    <property type="match status" value="1"/>
</dbReference>
<gene>
    <name evidence="6 8" type="primary">lpxA</name>
    <name evidence="8" type="ORF">HBA54_01730</name>
</gene>
<dbReference type="Proteomes" id="UP000761264">
    <property type="component" value="Unassembled WGS sequence"/>
</dbReference>
<protein>
    <recommendedName>
        <fullName evidence="6">Acyl-[acyl-carrier-protein]--UDP-N-acetylglucosamine O-acyltransferase</fullName>
        <shortName evidence="6">UDP-N-acetylglucosamine acyltransferase</shortName>
        <ecNumber evidence="6">2.3.1.129</ecNumber>
    </recommendedName>
</protein>
<dbReference type="InterPro" id="IPR001451">
    <property type="entry name" value="Hexapep"/>
</dbReference>
<evidence type="ECO:0000313" key="9">
    <source>
        <dbReference type="Proteomes" id="UP000761264"/>
    </source>
</evidence>
<dbReference type="GO" id="GO:0008780">
    <property type="term" value="F:acyl-[acyl-carrier-protein]-UDP-N-acetylglucosamine O-acyltransferase activity"/>
    <property type="evidence" value="ECO:0007669"/>
    <property type="project" value="UniProtKB-UniRule"/>
</dbReference>
<evidence type="ECO:0000256" key="3">
    <source>
        <dbReference type="ARBA" id="ARBA00022679"/>
    </source>
</evidence>
<comment type="function">
    <text evidence="6">Involved in the biosynthesis of lipid A, a phosphorylated glycolipid that anchors the lipopolysaccharide to the outer membrane of the cell.</text>
</comment>
<reference evidence="8" key="1">
    <citation type="submission" date="2020-03" db="EMBL/GenBank/DDBJ databases">
        <title>Genome of Pelagibius litoralis DSM 21314T.</title>
        <authorList>
            <person name="Wang G."/>
        </authorList>
    </citation>
    <scope>NUCLEOTIDE SEQUENCE</scope>
    <source>
        <strain evidence="8">DSM 21314</strain>
    </source>
</reference>
<evidence type="ECO:0000256" key="4">
    <source>
        <dbReference type="ARBA" id="ARBA00023098"/>
    </source>
</evidence>
<keyword evidence="1 6" id="KW-0444">Lipid biosynthesis</keyword>
<comment type="pathway">
    <text evidence="6">Glycolipid biosynthesis; lipid IV(A) biosynthesis; lipid IV(A) from (3R)-3-hydroxytetradecanoyl-[acyl-carrier-protein] and UDP-N-acetyl-alpha-D-glucosamine: step 1/6.</text>
</comment>
<accession>A0A967C341</accession>
<keyword evidence="9" id="KW-1185">Reference proteome</keyword>
<keyword evidence="2 6" id="KW-0441">Lipid A biosynthesis</keyword>
<dbReference type="Pfam" id="PF00132">
    <property type="entry name" value="Hexapep"/>
    <property type="match status" value="2"/>
</dbReference>
<keyword evidence="6" id="KW-0963">Cytoplasm</keyword>
<comment type="caution">
    <text evidence="8">The sequence shown here is derived from an EMBL/GenBank/DDBJ whole genome shotgun (WGS) entry which is preliminary data.</text>
</comment>
<dbReference type="EC" id="2.3.1.129" evidence="6"/>
<dbReference type="GO" id="GO:0009245">
    <property type="term" value="P:lipid A biosynthetic process"/>
    <property type="evidence" value="ECO:0007669"/>
    <property type="project" value="UniProtKB-UniRule"/>
</dbReference>
<evidence type="ECO:0000256" key="2">
    <source>
        <dbReference type="ARBA" id="ARBA00022556"/>
    </source>
</evidence>
<dbReference type="InterPro" id="IPR029098">
    <property type="entry name" value="Acetyltransf_C"/>
</dbReference>
<dbReference type="CDD" id="cd03351">
    <property type="entry name" value="LbH_UDP-GlcNAc_AT"/>
    <property type="match status" value="1"/>
</dbReference>
<proteinExistence type="inferred from homology"/>
<evidence type="ECO:0000313" key="8">
    <source>
        <dbReference type="EMBL" id="NIA67305.1"/>
    </source>
</evidence>
<dbReference type="InterPro" id="IPR011004">
    <property type="entry name" value="Trimer_LpxA-like_sf"/>
</dbReference>
<keyword evidence="6" id="KW-0677">Repeat</keyword>
<comment type="catalytic activity">
    <reaction evidence="6">
        <text>a (3R)-hydroxyacyl-[ACP] + UDP-N-acetyl-alpha-D-glucosamine = a UDP-3-O-[(3R)-3-hydroxyacyl]-N-acetyl-alpha-D-glucosamine + holo-[ACP]</text>
        <dbReference type="Rhea" id="RHEA:67812"/>
        <dbReference type="Rhea" id="RHEA-COMP:9685"/>
        <dbReference type="Rhea" id="RHEA-COMP:9945"/>
        <dbReference type="ChEBI" id="CHEBI:57705"/>
        <dbReference type="ChEBI" id="CHEBI:64479"/>
        <dbReference type="ChEBI" id="CHEBI:78827"/>
        <dbReference type="ChEBI" id="CHEBI:173225"/>
        <dbReference type="EC" id="2.3.1.129"/>
    </reaction>
</comment>
<name>A0A967C341_9PROT</name>
<evidence type="ECO:0000256" key="6">
    <source>
        <dbReference type="HAMAP-Rule" id="MF_00387"/>
    </source>
</evidence>
<sequence length="264" mass="28477">MPEIHPTAVIDPGAQIAESCQIGPYCIIGPHVVLGEDVKLKSHVVVDGRTTIGDRTTILPFSSIGQTPQDLKYRGEPSELKIGSDNTIREHVTMNIGTEGGGMVTVVGNGGLFMPGSHVAHDCRIGNNVIMANHCTLAGHVTIEDNVILGGLTGVQQFVRVGRNAILGAMVGTKHDVIPYGIVMARPTRLDGLNLVGLKRAGVDPKEIQALMKAYDRLFVEEEGTLNERMASVEEVFGEHATVETLLEFLRVETGRPILRPIDY</sequence>
<feature type="domain" description="UDP N-acetylglucosamine O-acyltransferase C-terminal" evidence="7">
    <location>
        <begin position="176"/>
        <end position="257"/>
    </location>
</feature>
<dbReference type="NCBIfam" id="NF003657">
    <property type="entry name" value="PRK05289.1"/>
    <property type="match status" value="1"/>
</dbReference>
<dbReference type="SUPFAM" id="SSF51161">
    <property type="entry name" value="Trimeric LpxA-like enzymes"/>
    <property type="match status" value="1"/>
</dbReference>
<dbReference type="InterPro" id="IPR010137">
    <property type="entry name" value="Lipid_A_LpxA"/>
</dbReference>
<dbReference type="PANTHER" id="PTHR43480">
    <property type="entry name" value="ACYL-[ACYL-CARRIER-PROTEIN]--UDP-N-ACETYLGLUCOSAMINE O-ACYLTRANSFERASE"/>
    <property type="match status" value="1"/>
</dbReference>
<dbReference type="Gene3D" id="1.20.1180.10">
    <property type="entry name" value="Udp N-acetylglucosamine O-acyltransferase, C-terminal domain"/>
    <property type="match status" value="1"/>
</dbReference>
<dbReference type="HAMAP" id="MF_00387">
    <property type="entry name" value="LpxA"/>
    <property type="match status" value="1"/>
</dbReference>
<dbReference type="RefSeq" id="WP_167220696.1">
    <property type="nucleotide sequence ID" value="NZ_JAAQPH010000001.1"/>
</dbReference>
<dbReference type="InterPro" id="IPR037157">
    <property type="entry name" value="Acetyltransf_C_sf"/>
</dbReference>
<dbReference type="Gene3D" id="2.160.10.10">
    <property type="entry name" value="Hexapeptide repeat proteins"/>
    <property type="match status" value="1"/>
</dbReference>
<keyword evidence="4 6" id="KW-0443">Lipid metabolism</keyword>
<dbReference type="AlphaFoldDB" id="A0A967C341"/>
<comment type="subcellular location">
    <subcellularLocation>
        <location evidence="6">Cytoplasm</location>
    </subcellularLocation>
</comment>
<keyword evidence="3 6" id="KW-0808">Transferase</keyword>
<comment type="subunit">
    <text evidence="6">Homotrimer.</text>
</comment>
<dbReference type="PANTHER" id="PTHR43480:SF1">
    <property type="entry name" value="ACYL-[ACYL-CARRIER-PROTEIN]--UDP-N-ACETYLGLUCOSAMINE O-ACYLTRANSFERASE, MITOCHONDRIAL-RELATED"/>
    <property type="match status" value="1"/>
</dbReference>
<dbReference type="EMBL" id="JAAQPH010000001">
    <property type="protein sequence ID" value="NIA67305.1"/>
    <property type="molecule type" value="Genomic_DNA"/>
</dbReference>
<evidence type="ECO:0000256" key="1">
    <source>
        <dbReference type="ARBA" id="ARBA00022516"/>
    </source>
</evidence>
<dbReference type="GO" id="GO:0016020">
    <property type="term" value="C:membrane"/>
    <property type="evidence" value="ECO:0007669"/>
    <property type="project" value="GOC"/>
</dbReference>
<evidence type="ECO:0000256" key="5">
    <source>
        <dbReference type="ARBA" id="ARBA00023315"/>
    </source>
</evidence>
<comment type="similarity">
    <text evidence="6">Belongs to the transferase hexapeptide repeat family. LpxA subfamily.</text>
</comment>
<keyword evidence="5 6" id="KW-0012">Acyltransferase</keyword>
<dbReference type="PIRSF" id="PIRSF000456">
    <property type="entry name" value="UDP-GlcNAc_acltr"/>
    <property type="match status" value="1"/>
</dbReference>
<dbReference type="GO" id="GO:0005737">
    <property type="term" value="C:cytoplasm"/>
    <property type="evidence" value="ECO:0007669"/>
    <property type="project" value="UniProtKB-SubCell"/>
</dbReference>
<organism evidence="8 9">
    <name type="scientific">Pelagibius litoralis</name>
    <dbReference type="NCBI Taxonomy" id="374515"/>
    <lineage>
        <taxon>Bacteria</taxon>
        <taxon>Pseudomonadati</taxon>
        <taxon>Pseudomonadota</taxon>
        <taxon>Alphaproteobacteria</taxon>
        <taxon>Rhodospirillales</taxon>
        <taxon>Rhodovibrionaceae</taxon>
        <taxon>Pelagibius</taxon>
    </lineage>
</organism>
<dbReference type="NCBIfam" id="TIGR01852">
    <property type="entry name" value="lipid_A_lpxA"/>
    <property type="match status" value="1"/>
</dbReference>